<dbReference type="PANTHER" id="PTHR32309:SF13">
    <property type="entry name" value="FERRIC ENTEROBACTIN TRANSPORT PROTEIN FEPE"/>
    <property type="match status" value="1"/>
</dbReference>
<dbReference type="PANTHER" id="PTHR32309">
    <property type="entry name" value="TYROSINE-PROTEIN KINASE"/>
    <property type="match status" value="1"/>
</dbReference>
<dbReference type="GO" id="GO:0005886">
    <property type="term" value="C:plasma membrane"/>
    <property type="evidence" value="ECO:0007669"/>
    <property type="project" value="TreeGrafter"/>
</dbReference>
<sequence>MVILAIKKYFIAFIFGVIFIWGLLFSSIYLKNKHVGSLTIIFPSSQSDTRLKLLSIGEMSTNSRSIFSNVKIDPKETYKEIIMSDGLREKIANDLDLPLYKIPMPKIKNIPQTPLIKISMQTDYKDNLLMMLDSLLYNLKNKIKQYREKYIKFRSEMNKKQIDDARFEIDLLSDKIRKIRVDYNLLHSNSNDYYADKIHKLEDLLLKKKIILISLKTQLEQFEDILNLTVNEASLALLINSDDILTDLYKERANVFSKISSLSVISGINNPEYKIVKKEYQQLTKNIDYRLSLLNKKSNDSNTKKLKLSVNIDERSEIFKVYILNKIKYQAVVNEFNQLDIEIKELKKTAMNVLYKYNELQMLTKKLELHEAIYFSKLGNEQAYIDDAESIYPDIQIWNDAEIIGGKSKYIYIIVIFSGVISTIIWIVIICIYYKKHHLTMSTKK</sequence>
<keyword evidence="1" id="KW-1133">Transmembrane helix</keyword>
<feature type="transmembrane region" description="Helical" evidence="1">
    <location>
        <begin position="9"/>
        <end position="30"/>
    </location>
</feature>
<dbReference type="RefSeq" id="WP_087820484.1">
    <property type="nucleotide sequence ID" value="NZ_FYAH01000002.1"/>
</dbReference>
<dbReference type="InterPro" id="IPR050445">
    <property type="entry name" value="Bact_polysacc_biosynth/exp"/>
</dbReference>
<reference evidence="3" key="1">
    <citation type="submission" date="2017-06" db="EMBL/GenBank/DDBJ databases">
        <authorList>
            <person name="Rodrigo-Torres L."/>
            <person name="Arahal R. D."/>
            <person name="Lucena T."/>
        </authorList>
    </citation>
    <scope>NUCLEOTIDE SEQUENCE [LARGE SCALE GENOMIC DNA]</scope>
    <source>
        <strain evidence="3">type strain: CECT 9192</strain>
    </source>
</reference>
<feature type="transmembrane region" description="Helical" evidence="1">
    <location>
        <begin position="410"/>
        <end position="434"/>
    </location>
</feature>
<keyword evidence="3" id="KW-1185">Reference proteome</keyword>
<dbReference type="EMBL" id="FYAH01000002">
    <property type="protein sequence ID" value="SMY16430.1"/>
    <property type="molecule type" value="Genomic_DNA"/>
</dbReference>
<keyword evidence="1" id="KW-0812">Transmembrane</keyword>
<evidence type="ECO:0008006" key="4">
    <source>
        <dbReference type="Google" id="ProtNLM"/>
    </source>
</evidence>
<proteinExistence type="predicted"/>
<protein>
    <recommendedName>
        <fullName evidence="4">Polysaccharide chain length determinant N-terminal domain-containing protein</fullName>
    </recommendedName>
</protein>
<organism evidence="2 3">
    <name type="scientific">Photobacterium aquimaris</name>
    <dbReference type="NCBI Taxonomy" id="512643"/>
    <lineage>
        <taxon>Bacteria</taxon>
        <taxon>Pseudomonadati</taxon>
        <taxon>Pseudomonadota</taxon>
        <taxon>Gammaproteobacteria</taxon>
        <taxon>Vibrionales</taxon>
        <taxon>Vibrionaceae</taxon>
        <taxon>Photobacterium</taxon>
    </lineage>
</organism>
<evidence type="ECO:0000256" key="1">
    <source>
        <dbReference type="SAM" id="Phobius"/>
    </source>
</evidence>
<keyword evidence="1" id="KW-0472">Membrane</keyword>
<gene>
    <name evidence="2" type="ORF">PAQU9191_01661</name>
</gene>
<evidence type="ECO:0000313" key="3">
    <source>
        <dbReference type="Proteomes" id="UP000196485"/>
    </source>
</evidence>
<name>A0A1Y6KW79_9GAMM</name>
<dbReference type="Proteomes" id="UP000196485">
    <property type="component" value="Unassembled WGS sequence"/>
</dbReference>
<accession>A0A1Y6KW79</accession>
<dbReference type="AlphaFoldDB" id="A0A1Y6KW79"/>
<evidence type="ECO:0000313" key="2">
    <source>
        <dbReference type="EMBL" id="SMY16430.1"/>
    </source>
</evidence>
<dbReference type="GO" id="GO:0004713">
    <property type="term" value="F:protein tyrosine kinase activity"/>
    <property type="evidence" value="ECO:0007669"/>
    <property type="project" value="TreeGrafter"/>
</dbReference>